<protein>
    <submittedName>
        <fullName evidence="3">Uncharacterized protein</fullName>
    </submittedName>
</protein>
<feature type="compositionally biased region" description="Basic and acidic residues" evidence="1">
    <location>
        <begin position="252"/>
        <end position="262"/>
    </location>
</feature>
<keyword evidence="2" id="KW-0472">Membrane</keyword>
<sequence length="262" mass="27067">MRIAAIDEHEEERVGRGFFAISLPLRVAAAVIVVGGLAFAVRQPPSMTAVPVLHRTTEIPAIVGTAPLRLTEPGIDPVRVEPGRIDPKSGLREDVLGRGSFAAIEAPVLRLAVTRGIGSERAPGLFVLAARRAALAGRGEAPLSVSRAVPRGVVATRFGPAEIAEATLTGGALTRACTAFVLTQPGLRIDGFLCAPLGGAPEPKSLACTLDALDFDDQSDPTASALFRQARARSACDGGGNAAADPAGKTGSIERRRSATKN</sequence>
<keyword evidence="4" id="KW-1185">Reference proteome</keyword>
<accession>A0ABW2BKY8</accession>
<keyword evidence="2" id="KW-1133">Transmembrane helix</keyword>
<dbReference type="EMBL" id="JBHSWN010000001">
    <property type="protein sequence ID" value="MFC6791032.1"/>
    <property type="molecule type" value="Genomic_DNA"/>
</dbReference>
<keyword evidence="2" id="KW-0812">Transmembrane</keyword>
<feature type="region of interest" description="Disordered" evidence="1">
    <location>
        <begin position="234"/>
        <end position="262"/>
    </location>
</feature>
<evidence type="ECO:0000313" key="4">
    <source>
        <dbReference type="Proteomes" id="UP001596292"/>
    </source>
</evidence>
<feature type="transmembrane region" description="Helical" evidence="2">
    <location>
        <begin position="18"/>
        <end position="41"/>
    </location>
</feature>
<name>A0ABW2BKY8_9HYPH</name>
<organism evidence="3 4">
    <name type="scientific">Methylobacterium komagatae</name>
    <dbReference type="NCBI Taxonomy" id="374425"/>
    <lineage>
        <taxon>Bacteria</taxon>
        <taxon>Pseudomonadati</taxon>
        <taxon>Pseudomonadota</taxon>
        <taxon>Alphaproteobacteria</taxon>
        <taxon>Hyphomicrobiales</taxon>
        <taxon>Methylobacteriaceae</taxon>
        <taxon>Methylobacterium</taxon>
    </lineage>
</organism>
<comment type="caution">
    <text evidence="3">The sequence shown here is derived from an EMBL/GenBank/DDBJ whole genome shotgun (WGS) entry which is preliminary data.</text>
</comment>
<evidence type="ECO:0000256" key="1">
    <source>
        <dbReference type="SAM" id="MobiDB-lite"/>
    </source>
</evidence>
<evidence type="ECO:0000313" key="3">
    <source>
        <dbReference type="EMBL" id="MFC6791032.1"/>
    </source>
</evidence>
<evidence type="ECO:0000256" key="2">
    <source>
        <dbReference type="SAM" id="Phobius"/>
    </source>
</evidence>
<gene>
    <name evidence="3" type="ORF">ACFQE0_16255</name>
</gene>
<proteinExistence type="predicted"/>
<dbReference type="Proteomes" id="UP001596292">
    <property type="component" value="Unassembled WGS sequence"/>
</dbReference>
<reference evidence="4" key="1">
    <citation type="journal article" date="2019" name="Int. J. Syst. Evol. Microbiol.">
        <title>The Global Catalogue of Microorganisms (GCM) 10K type strain sequencing project: providing services to taxonomists for standard genome sequencing and annotation.</title>
        <authorList>
            <consortium name="The Broad Institute Genomics Platform"/>
            <consortium name="The Broad Institute Genome Sequencing Center for Infectious Disease"/>
            <person name="Wu L."/>
            <person name="Ma J."/>
        </authorList>
    </citation>
    <scope>NUCLEOTIDE SEQUENCE [LARGE SCALE GENOMIC DNA]</scope>
    <source>
        <strain evidence="4">CCUG 48316</strain>
    </source>
</reference>
<dbReference type="RefSeq" id="WP_378971483.1">
    <property type="nucleotide sequence ID" value="NZ_JBHSWN010000001.1"/>
</dbReference>